<comment type="caution">
    <text evidence="1">The sequence shown here is derived from an EMBL/GenBank/DDBJ whole genome shotgun (WGS) entry which is preliminary data.</text>
</comment>
<evidence type="ECO:0000313" key="2">
    <source>
        <dbReference type="Proteomes" id="UP000823749"/>
    </source>
</evidence>
<dbReference type="EMBL" id="JACTNZ010000009">
    <property type="protein sequence ID" value="KAG5533106.1"/>
    <property type="molecule type" value="Genomic_DNA"/>
</dbReference>
<evidence type="ECO:0000313" key="1">
    <source>
        <dbReference type="EMBL" id="KAG5533106.1"/>
    </source>
</evidence>
<dbReference type="Proteomes" id="UP000823749">
    <property type="component" value="Chromosome 9"/>
</dbReference>
<dbReference type="PANTHER" id="PTHR10775">
    <property type="entry name" value="OS08G0208400 PROTEIN"/>
    <property type="match status" value="1"/>
</dbReference>
<gene>
    <name evidence="1" type="ORF">RHGRI_027366</name>
</gene>
<dbReference type="AlphaFoldDB" id="A0AAV6IW83"/>
<sequence>MGNLFLHVSLKQRMTTMMTTMKVLGKKPEGRSLRLATNCMICWELGQIFVGSILDDDTNEPPINLEREDAWSFDKLFIAAQCKAYLGCAKTVLVFIVEMLHVKVYKKLTNEAFDLIMKIIKGMVLDCDETVPWNIYEAKKFLRDLGLGYVPIHACINDCALFWKENANLENWPKCNEPRYKVNNGTG</sequence>
<reference evidence="1" key="1">
    <citation type="submission" date="2020-08" db="EMBL/GenBank/DDBJ databases">
        <title>Plant Genome Project.</title>
        <authorList>
            <person name="Zhang R.-G."/>
        </authorList>
    </citation>
    <scope>NUCLEOTIDE SEQUENCE</scope>
    <source>
        <strain evidence="1">WSP0</strain>
        <tissue evidence="1">Leaf</tissue>
    </source>
</reference>
<protein>
    <submittedName>
        <fullName evidence="1">Uncharacterized protein</fullName>
    </submittedName>
</protein>
<proteinExistence type="predicted"/>
<name>A0AAV6IW83_9ERIC</name>
<accession>A0AAV6IW83</accession>
<organism evidence="1 2">
    <name type="scientific">Rhododendron griersonianum</name>
    <dbReference type="NCBI Taxonomy" id="479676"/>
    <lineage>
        <taxon>Eukaryota</taxon>
        <taxon>Viridiplantae</taxon>
        <taxon>Streptophyta</taxon>
        <taxon>Embryophyta</taxon>
        <taxon>Tracheophyta</taxon>
        <taxon>Spermatophyta</taxon>
        <taxon>Magnoliopsida</taxon>
        <taxon>eudicotyledons</taxon>
        <taxon>Gunneridae</taxon>
        <taxon>Pentapetalae</taxon>
        <taxon>asterids</taxon>
        <taxon>Ericales</taxon>
        <taxon>Ericaceae</taxon>
        <taxon>Ericoideae</taxon>
        <taxon>Rhodoreae</taxon>
        <taxon>Rhododendron</taxon>
    </lineage>
</organism>
<dbReference type="PANTHER" id="PTHR10775:SF185">
    <property type="entry name" value="OS08G0208400 PROTEIN"/>
    <property type="match status" value="1"/>
</dbReference>
<keyword evidence="2" id="KW-1185">Reference proteome</keyword>